<proteinExistence type="predicted"/>
<dbReference type="AlphaFoldDB" id="A0A0E9V3E7"/>
<accession>A0A0E9V3E7</accession>
<sequence length="38" mass="4702">MSHLLFYLLNWSFAPRSKMWFFFIFNAGSKKIEPRFRS</sequence>
<evidence type="ECO:0000313" key="1">
    <source>
        <dbReference type="EMBL" id="JAH71758.1"/>
    </source>
</evidence>
<dbReference type="EMBL" id="GBXM01036819">
    <property type="protein sequence ID" value="JAH71758.1"/>
    <property type="molecule type" value="Transcribed_RNA"/>
</dbReference>
<reference evidence="1" key="2">
    <citation type="journal article" date="2015" name="Fish Shellfish Immunol.">
        <title>Early steps in the European eel (Anguilla anguilla)-Vibrio vulnificus interaction in the gills: Role of the RtxA13 toxin.</title>
        <authorList>
            <person name="Callol A."/>
            <person name="Pajuelo D."/>
            <person name="Ebbesson L."/>
            <person name="Teles M."/>
            <person name="MacKenzie S."/>
            <person name="Amaro C."/>
        </authorList>
    </citation>
    <scope>NUCLEOTIDE SEQUENCE</scope>
</reference>
<name>A0A0E9V3E7_ANGAN</name>
<organism evidence="1">
    <name type="scientific">Anguilla anguilla</name>
    <name type="common">European freshwater eel</name>
    <name type="synonym">Muraena anguilla</name>
    <dbReference type="NCBI Taxonomy" id="7936"/>
    <lineage>
        <taxon>Eukaryota</taxon>
        <taxon>Metazoa</taxon>
        <taxon>Chordata</taxon>
        <taxon>Craniata</taxon>
        <taxon>Vertebrata</taxon>
        <taxon>Euteleostomi</taxon>
        <taxon>Actinopterygii</taxon>
        <taxon>Neopterygii</taxon>
        <taxon>Teleostei</taxon>
        <taxon>Anguilliformes</taxon>
        <taxon>Anguillidae</taxon>
        <taxon>Anguilla</taxon>
    </lineage>
</organism>
<protein>
    <submittedName>
        <fullName evidence="1">Uncharacterized protein</fullName>
    </submittedName>
</protein>
<reference evidence="1" key="1">
    <citation type="submission" date="2014-11" db="EMBL/GenBank/DDBJ databases">
        <authorList>
            <person name="Amaro Gonzalez C."/>
        </authorList>
    </citation>
    <scope>NUCLEOTIDE SEQUENCE</scope>
</reference>